<feature type="compositionally biased region" description="Basic and acidic residues" evidence="8">
    <location>
        <begin position="79"/>
        <end position="111"/>
    </location>
</feature>
<dbReference type="InterPro" id="IPR039853">
    <property type="entry name" value="Pinin"/>
</dbReference>
<dbReference type="EMBL" id="KI966441">
    <property type="protein sequence ID" value="EWC44480.1"/>
    <property type="molecule type" value="Genomic_DNA"/>
</dbReference>
<dbReference type="Proteomes" id="UP000024837">
    <property type="component" value="Unassembled WGS sequence"/>
</dbReference>
<dbReference type="InterPro" id="IPR006786">
    <property type="entry name" value="Pinin_SDK_MemA"/>
</dbReference>
<reference evidence="10 11" key="1">
    <citation type="submission" date="2013-05" db="EMBL/GenBank/DDBJ databases">
        <title>Drechslerella stenobrocha genome reveals carnivorous origination and mechanical trapping mechanism of predatory fungi.</title>
        <authorList>
            <person name="Liu X."/>
            <person name="Zhang W."/>
            <person name="Liu K."/>
        </authorList>
    </citation>
    <scope>NUCLEOTIDE SEQUENCE [LARGE SCALE GENOMIC DNA]</scope>
    <source>
        <strain evidence="10 11">248</strain>
    </source>
</reference>
<dbReference type="HOGENOM" id="CLU_1008404_0_0_1"/>
<evidence type="ECO:0000256" key="6">
    <source>
        <dbReference type="ARBA" id="ARBA00023187"/>
    </source>
</evidence>
<keyword evidence="5" id="KW-0804">Transcription</keyword>
<proteinExistence type="inferred from homology"/>
<organism evidence="10 11">
    <name type="scientific">Drechslerella stenobrocha 248</name>
    <dbReference type="NCBI Taxonomy" id="1043628"/>
    <lineage>
        <taxon>Eukaryota</taxon>
        <taxon>Fungi</taxon>
        <taxon>Dikarya</taxon>
        <taxon>Ascomycota</taxon>
        <taxon>Pezizomycotina</taxon>
        <taxon>Orbiliomycetes</taxon>
        <taxon>Orbiliales</taxon>
        <taxon>Orbiliaceae</taxon>
        <taxon>Drechslerella</taxon>
    </lineage>
</organism>
<feature type="compositionally biased region" description="Acidic residues" evidence="8">
    <location>
        <begin position="267"/>
        <end position="276"/>
    </location>
</feature>
<keyword evidence="6" id="KW-0508">mRNA splicing</keyword>
<evidence type="ECO:0000256" key="2">
    <source>
        <dbReference type="ARBA" id="ARBA00010386"/>
    </source>
</evidence>
<keyword evidence="7" id="KW-0539">Nucleus</keyword>
<protein>
    <recommendedName>
        <fullName evidence="9">Pinin/SDK/MemA protein domain-containing protein</fullName>
    </recommendedName>
</protein>
<dbReference type="AlphaFoldDB" id="W7I6P7"/>
<dbReference type="Pfam" id="PF04696">
    <property type="entry name" value="Pinin_SDK_memA"/>
    <property type="match status" value="1"/>
</dbReference>
<dbReference type="OrthoDB" id="330772at2759"/>
<dbReference type="GO" id="GO:0008380">
    <property type="term" value="P:RNA splicing"/>
    <property type="evidence" value="ECO:0007669"/>
    <property type="project" value="UniProtKB-KW"/>
</dbReference>
<evidence type="ECO:0000313" key="10">
    <source>
        <dbReference type="EMBL" id="EWC44480.1"/>
    </source>
</evidence>
<comment type="similarity">
    <text evidence="2">Belongs to the pinin family.</text>
</comment>
<accession>W7I6P7</accession>
<feature type="compositionally biased region" description="Low complexity" evidence="8">
    <location>
        <begin position="33"/>
        <end position="46"/>
    </location>
</feature>
<feature type="compositionally biased region" description="Acidic residues" evidence="8">
    <location>
        <begin position="230"/>
        <end position="239"/>
    </location>
</feature>
<keyword evidence="4" id="KW-0805">Transcription regulation</keyword>
<keyword evidence="3" id="KW-0507">mRNA processing</keyword>
<feature type="region of interest" description="Disordered" evidence="8">
    <location>
        <begin position="1"/>
        <end position="64"/>
    </location>
</feature>
<name>W7I6P7_9PEZI</name>
<evidence type="ECO:0000256" key="5">
    <source>
        <dbReference type="ARBA" id="ARBA00023163"/>
    </source>
</evidence>
<dbReference type="PANTHER" id="PTHR12707">
    <property type="entry name" value="PINN"/>
    <property type="match status" value="1"/>
</dbReference>
<evidence type="ECO:0000259" key="9">
    <source>
        <dbReference type="Pfam" id="PF04696"/>
    </source>
</evidence>
<keyword evidence="11" id="KW-1185">Reference proteome</keyword>
<evidence type="ECO:0000313" key="11">
    <source>
        <dbReference type="Proteomes" id="UP000024837"/>
    </source>
</evidence>
<evidence type="ECO:0000256" key="1">
    <source>
        <dbReference type="ARBA" id="ARBA00004123"/>
    </source>
</evidence>
<evidence type="ECO:0000256" key="8">
    <source>
        <dbReference type="SAM" id="MobiDB-lite"/>
    </source>
</evidence>
<dbReference type="GO" id="GO:0006397">
    <property type="term" value="P:mRNA processing"/>
    <property type="evidence" value="ECO:0007669"/>
    <property type="project" value="UniProtKB-KW"/>
</dbReference>
<comment type="subcellular location">
    <subcellularLocation>
        <location evidence="1">Nucleus</location>
    </subcellularLocation>
</comment>
<feature type="region of interest" description="Disordered" evidence="8">
    <location>
        <begin position="165"/>
        <end position="276"/>
    </location>
</feature>
<feature type="compositionally biased region" description="Basic and acidic residues" evidence="8">
    <location>
        <begin position="203"/>
        <end position="229"/>
    </location>
</feature>
<gene>
    <name evidence="10" type="ORF">DRE_06748</name>
</gene>
<sequence length="276" mass="31057">MSADAPIIASAVVIPPNATQPSPPHRKRRESADQAAPADDPEAPSSKRTRLAPASAQDEKSRSQRLFGSILGNLGRVAQDTRTKKRQEVDAKMQEKLRTQQEEEQADFRRSREVRDEERRVFAIHAAQIRRRNDSHMANFLSTRAKPKIYYRPWKLLQSQELTIQKQKEMAARNRSPSPSGAATAKDPPSLQEPEPMSPTAVLDRRDESKETADDDTNNKEDAVMKDDETNHDDDDDGGDDTRQDDSKTQVESKARDTSPGPNVQPGDEEEEMVEY</sequence>
<dbReference type="PANTHER" id="PTHR12707:SF0">
    <property type="entry name" value="PININ"/>
    <property type="match status" value="1"/>
</dbReference>
<dbReference type="GO" id="GO:0071013">
    <property type="term" value="C:catalytic step 2 spliceosome"/>
    <property type="evidence" value="ECO:0007669"/>
    <property type="project" value="TreeGrafter"/>
</dbReference>
<evidence type="ECO:0000256" key="4">
    <source>
        <dbReference type="ARBA" id="ARBA00023015"/>
    </source>
</evidence>
<feature type="region of interest" description="Disordered" evidence="8">
    <location>
        <begin position="78"/>
        <end position="111"/>
    </location>
</feature>
<feature type="compositionally biased region" description="Basic and acidic residues" evidence="8">
    <location>
        <begin position="240"/>
        <end position="257"/>
    </location>
</feature>
<evidence type="ECO:0000256" key="7">
    <source>
        <dbReference type="ARBA" id="ARBA00023242"/>
    </source>
</evidence>
<evidence type="ECO:0000256" key="3">
    <source>
        <dbReference type="ARBA" id="ARBA00022664"/>
    </source>
</evidence>
<feature type="domain" description="Pinin/SDK/MemA protein" evidence="9">
    <location>
        <begin position="57"/>
        <end position="169"/>
    </location>
</feature>